<reference evidence="2" key="1">
    <citation type="journal article" date="2017" name="Nat. Microbiol.">
        <title>Global analysis of biosynthetic gene clusters reveals vast potential of secondary metabolite production in Penicillium species.</title>
        <authorList>
            <person name="Nielsen J.C."/>
            <person name="Grijseels S."/>
            <person name="Prigent S."/>
            <person name="Ji B."/>
            <person name="Dainat J."/>
            <person name="Nielsen K.F."/>
            <person name="Frisvad J.C."/>
            <person name="Workman M."/>
            <person name="Nielsen J."/>
        </authorList>
    </citation>
    <scope>NUCLEOTIDE SEQUENCE [LARGE SCALE GENOMIC DNA]</scope>
    <source>
        <strain evidence="2">IBT 29486</strain>
    </source>
</reference>
<dbReference type="Proteomes" id="UP000191518">
    <property type="component" value="Unassembled WGS sequence"/>
</dbReference>
<comment type="caution">
    <text evidence="1">The sequence shown here is derived from an EMBL/GenBank/DDBJ whole genome shotgun (WGS) entry which is preliminary data.</text>
</comment>
<sequence>MPQVFSSWQEKLQHECSSFRDNLDTQAHILRRDPDGRGKERHVGVSRAVVKLSAQADRIIDIALRMVAEAPDSDIIRRNTTFWCREENGRYKFENVFFSMEHDLIHVVLDLKKAPCHCKCNDMGGRLDRIARKVAFNLNV</sequence>
<gene>
    <name evidence="1" type="ORF">PENVUL_c005G05359</name>
</gene>
<organism evidence="1 2">
    <name type="scientific">Penicillium vulpinum</name>
    <dbReference type="NCBI Taxonomy" id="29845"/>
    <lineage>
        <taxon>Eukaryota</taxon>
        <taxon>Fungi</taxon>
        <taxon>Dikarya</taxon>
        <taxon>Ascomycota</taxon>
        <taxon>Pezizomycotina</taxon>
        <taxon>Eurotiomycetes</taxon>
        <taxon>Eurotiomycetidae</taxon>
        <taxon>Eurotiales</taxon>
        <taxon>Aspergillaceae</taxon>
        <taxon>Penicillium</taxon>
    </lineage>
</organism>
<dbReference type="AlphaFoldDB" id="A0A1V6S8D9"/>
<accession>A0A1V6S8D9</accession>
<dbReference type="EMBL" id="MDYP01000005">
    <property type="protein sequence ID" value="OQE09994.1"/>
    <property type="molecule type" value="Genomic_DNA"/>
</dbReference>
<evidence type="ECO:0000313" key="1">
    <source>
        <dbReference type="EMBL" id="OQE09994.1"/>
    </source>
</evidence>
<name>A0A1V6S8D9_9EURO</name>
<evidence type="ECO:0000313" key="2">
    <source>
        <dbReference type="Proteomes" id="UP000191518"/>
    </source>
</evidence>
<keyword evidence="2" id="KW-1185">Reference proteome</keyword>
<proteinExistence type="predicted"/>
<dbReference type="OrthoDB" id="4280783at2759"/>
<protein>
    <submittedName>
        <fullName evidence="1">Uncharacterized protein</fullName>
    </submittedName>
</protein>